<keyword evidence="7 15" id="KW-0547">Nucleotide-binding</keyword>
<dbReference type="InterPro" id="IPR000719">
    <property type="entry name" value="Prot_kinase_dom"/>
</dbReference>
<keyword evidence="12" id="KW-0325">Glycoprotein</keyword>
<comment type="subcellular location">
    <subcellularLocation>
        <location evidence="1">Membrane</location>
        <topology evidence="1">Single-pass membrane protein</topology>
    </subcellularLocation>
</comment>
<evidence type="ECO:0000256" key="15">
    <source>
        <dbReference type="PROSITE-ProRule" id="PRU10141"/>
    </source>
</evidence>
<evidence type="ECO:0000256" key="2">
    <source>
        <dbReference type="ARBA" id="ARBA00012513"/>
    </source>
</evidence>
<feature type="transmembrane region" description="Helical" evidence="17">
    <location>
        <begin position="595"/>
        <end position="615"/>
    </location>
</feature>
<dbReference type="Pfam" id="PF13947">
    <property type="entry name" value="GUB_WAK_bind"/>
    <property type="match status" value="4"/>
</dbReference>
<keyword evidence="8" id="KW-0418">Kinase</keyword>
<evidence type="ECO:0000256" key="16">
    <source>
        <dbReference type="SAM" id="MobiDB-lite"/>
    </source>
</evidence>
<dbReference type="EC" id="2.7.11.1" evidence="2"/>
<dbReference type="SUPFAM" id="SSF56112">
    <property type="entry name" value="Protein kinase-like (PK-like)"/>
    <property type="match status" value="1"/>
</dbReference>
<dbReference type="Gene3D" id="1.10.510.10">
    <property type="entry name" value="Transferase(Phosphotransferase) domain 1"/>
    <property type="match status" value="1"/>
</dbReference>
<name>A0ABQ8H643_9ROSI</name>
<organism evidence="19 20">
    <name type="scientific">Xanthoceras sorbifolium</name>
    <dbReference type="NCBI Taxonomy" id="99658"/>
    <lineage>
        <taxon>Eukaryota</taxon>
        <taxon>Viridiplantae</taxon>
        <taxon>Streptophyta</taxon>
        <taxon>Embryophyta</taxon>
        <taxon>Tracheophyta</taxon>
        <taxon>Spermatophyta</taxon>
        <taxon>Magnoliopsida</taxon>
        <taxon>eudicotyledons</taxon>
        <taxon>Gunneridae</taxon>
        <taxon>Pentapetalae</taxon>
        <taxon>rosids</taxon>
        <taxon>malvids</taxon>
        <taxon>Sapindales</taxon>
        <taxon>Sapindaceae</taxon>
        <taxon>Xanthoceroideae</taxon>
        <taxon>Xanthoceras</taxon>
    </lineage>
</organism>
<keyword evidence="11 17" id="KW-0472">Membrane</keyword>
<feature type="transmembrane region" description="Helical" evidence="17">
    <location>
        <begin position="1109"/>
        <end position="1132"/>
    </location>
</feature>
<feature type="region of interest" description="Disordered" evidence="16">
    <location>
        <begin position="1459"/>
        <end position="1502"/>
    </location>
</feature>
<evidence type="ECO:0000256" key="17">
    <source>
        <dbReference type="SAM" id="Phobius"/>
    </source>
</evidence>
<evidence type="ECO:0000256" key="1">
    <source>
        <dbReference type="ARBA" id="ARBA00004167"/>
    </source>
</evidence>
<dbReference type="PROSITE" id="PS50011">
    <property type="entry name" value="PROTEIN_KINASE_DOM"/>
    <property type="match status" value="1"/>
</dbReference>
<dbReference type="PROSITE" id="PS00107">
    <property type="entry name" value="PROTEIN_KINASE_ATP"/>
    <property type="match status" value="1"/>
</dbReference>
<evidence type="ECO:0000256" key="10">
    <source>
        <dbReference type="ARBA" id="ARBA00022989"/>
    </source>
</evidence>
<evidence type="ECO:0000313" key="20">
    <source>
        <dbReference type="Proteomes" id="UP000827721"/>
    </source>
</evidence>
<comment type="catalytic activity">
    <reaction evidence="13">
        <text>L-threonyl-[protein] + ATP = O-phospho-L-threonyl-[protein] + ADP + H(+)</text>
        <dbReference type="Rhea" id="RHEA:46608"/>
        <dbReference type="Rhea" id="RHEA-COMP:11060"/>
        <dbReference type="Rhea" id="RHEA-COMP:11605"/>
        <dbReference type="ChEBI" id="CHEBI:15378"/>
        <dbReference type="ChEBI" id="CHEBI:30013"/>
        <dbReference type="ChEBI" id="CHEBI:30616"/>
        <dbReference type="ChEBI" id="CHEBI:61977"/>
        <dbReference type="ChEBI" id="CHEBI:456216"/>
        <dbReference type="EC" id="2.7.11.1"/>
    </reaction>
</comment>
<feature type="transmembrane region" description="Helical" evidence="17">
    <location>
        <begin position="627"/>
        <end position="647"/>
    </location>
</feature>
<evidence type="ECO:0000256" key="5">
    <source>
        <dbReference type="ARBA" id="ARBA00022692"/>
    </source>
</evidence>
<evidence type="ECO:0000256" key="11">
    <source>
        <dbReference type="ARBA" id="ARBA00023136"/>
    </source>
</evidence>
<evidence type="ECO:0000256" key="6">
    <source>
        <dbReference type="ARBA" id="ARBA00022729"/>
    </source>
</evidence>
<dbReference type="PANTHER" id="PTHR46008">
    <property type="entry name" value="LEAF RUST 10 DISEASE-RESISTANCE LOCUS RECEPTOR-LIKE PROTEIN KINASE-LIKE 1.4"/>
    <property type="match status" value="1"/>
</dbReference>
<comment type="caution">
    <text evidence="19">The sequence shown here is derived from an EMBL/GenBank/DDBJ whole genome shotgun (WGS) entry which is preliminary data.</text>
</comment>
<sequence>MRSALFRIPLLFLFITNLLYAIIFPGYVYGRIDERNSSCSSSSFNCGKFKGIGYPFWGNDQPEYCGHPSFKLDNCQGDNNVTMDILSWKYHVIEINHETQLLQLARMEFSRSICPETFTNNSLDDKLFSYTINDEYATLLYDCNPTENPSYNKFSCPINNIPRDAYFNGDGSILGGDITSRGCNITLVMPVLVISVQGFFNRSLTIDQVINGGFEVRWNIDAVQCEDCIKSGGNCGYNTTVNAFSCFCPDRAYSRACRPPTPTPTSQQDNPADAPFADNNVKAMSGLDQELKKKKKKKTQIAMRNFTIFSKMCPFLRLFLRDLAQIMNHIHVFPSIILHFVIISIFFFLIFVPPSYCDGYDEQLSACRRPYLYPCGSSRLNILYPFWGGDRLPYCGRKGFEIKCDKDNEYHFIESDTQKFRVLNISDIGPIMTIARYDLWNDYCPGIVTQEIAFDQNLFKYGPNVRNLSLFYDCREVIPPQNSNYVSCKVGDEDKTGFYAIDIAGLRLPNLTDTCTKGIKVPVQLAALEDLRPGNLEQALKQGFDVEYNTDNILCAKCLATLGICASNSSNSEQFICLCTDEREPQAHSCPPQPAGMHALLLNFILRLICLILYLRDPYTKNMNSNLLFTTLTLRSIITIFFFLIVVRISNCDNDDEQYFSDCGRPYSDHCGSSVLNIFYPFWGGKRPQSCGREGFEIKCQDDQYHFIDCGTQKFRVLHINESHPLMTIARDDLWNNYCPGIVTQHPIFNTSLFKCSLNDRELSVFHDCSEPIFPGPDKPNYFSCTVDGTERAGFYIVPGLQLPNISNTCKAEVKGPVLLAALDDLHGPGNLTEVLNKGFEVCYDTESSFCSASACTLTGGICGSVCPANHTLALDPDFEACAPKTCSNGLNISYPFWISDKQQSYCGYPNFEITCEDEEPILSISDEDYIIKEIFYANSSLLVASAAAYGNQEKCPTPLHNLSISRTPFHLSSTDASLFFLYNCTKKPPDYYTYPIDCASNSTHYSFAAFHEEALLKANYSLGLCRNSVYVPVEVETGISRANLWQMNYIEVLKMGFLLNWTAHNCSSCEASGGRCGFKDKKFVCFCRDKPHVETCYDGNKPNKQRKMIIGIGAGFGGMGLMAMIFLIYLYSCRKKYAPSPLVSRNTSSDPSSKDDLEKADKLLGVHVFTYTELEEATNNFDSSRELGDGGFGTVYYGKLRDGRTVAVKRLYENNYRRVEQFMNEVEILTRLHHRNLVILYGCTSRHSRELLLVYEYISNGTVADHLHGERSKPGAFPWATRLNIAVETASALMYLHASDIIHRDVKTNNILLDNNFCVKVADFGLSRLFPNHVTHVSTAPQGTPGYVDPEYHQCYQLTDKSDVFSFGVVLVELISSMPAVDITRHRHEINLSNLAINKIQNKALDELVDPTLGFESDYKVRKMIYAVAELAFQCLQGDKDMRPSMSTVLEILKDIQSDGNSKEKAEEFDISDDVELLKNGPPTPSPDSRISSKITLPTSD</sequence>
<keyword evidence="9 15" id="KW-0067">ATP-binding</keyword>
<dbReference type="Proteomes" id="UP000827721">
    <property type="component" value="Unassembled WGS sequence"/>
</dbReference>
<protein>
    <recommendedName>
        <fullName evidence="2">non-specific serine/threonine protein kinase</fullName>
        <ecNumber evidence="2">2.7.11.1</ecNumber>
    </recommendedName>
</protein>
<dbReference type="EMBL" id="JAFEMO010000013">
    <property type="protein sequence ID" value="KAH7549353.1"/>
    <property type="molecule type" value="Genomic_DNA"/>
</dbReference>
<dbReference type="InterPro" id="IPR025287">
    <property type="entry name" value="WAK_GUB"/>
</dbReference>
<dbReference type="InterPro" id="IPR032872">
    <property type="entry name" value="WAK_assoc_C"/>
</dbReference>
<keyword evidence="20" id="KW-1185">Reference proteome</keyword>
<evidence type="ECO:0000256" key="9">
    <source>
        <dbReference type="ARBA" id="ARBA00022840"/>
    </source>
</evidence>
<dbReference type="Gene3D" id="3.30.200.20">
    <property type="entry name" value="Phosphorylase Kinase, domain 1"/>
    <property type="match status" value="1"/>
</dbReference>
<feature type="compositionally biased region" description="Basic and acidic residues" evidence="16">
    <location>
        <begin position="1459"/>
        <end position="1469"/>
    </location>
</feature>
<dbReference type="Pfam" id="PF07714">
    <property type="entry name" value="PK_Tyr_Ser-Thr"/>
    <property type="match status" value="1"/>
</dbReference>
<evidence type="ECO:0000313" key="19">
    <source>
        <dbReference type="EMBL" id="KAH7549353.1"/>
    </source>
</evidence>
<evidence type="ECO:0000256" key="12">
    <source>
        <dbReference type="ARBA" id="ARBA00023180"/>
    </source>
</evidence>
<feature type="compositionally biased region" description="Polar residues" evidence="16">
    <location>
        <begin position="1488"/>
        <end position="1502"/>
    </location>
</feature>
<keyword evidence="10 17" id="KW-1133">Transmembrane helix</keyword>
<comment type="catalytic activity">
    <reaction evidence="14">
        <text>L-seryl-[protein] + ATP = O-phospho-L-seryl-[protein] + ADP + H(+)</text>
        <dbReference type="Rhea" id="RHEA:17989"/>
        <dbReference type="Rhea" id="RHEA-COMP:9863"/>
        <dbReference type="Rhea" id="RHEA-COMP:11604"/>
        <dbReference type="ChEBI" id="CHEBI:15378"/>
        <dbReference type="ChEBI" id="CHEBI:29999"/>
        <dbReference type="ChEBI" id="CHEBI:30616"/>
        <dbReference type="ChEBI" id="CHEBI:83421"/>
        <dbReference type="ChEBI" id="CHEBI:456216"/>
        <dbReference type="EC" id="2.7.11.1"/>
    </reaction>
</comment>
<evidence type="ECO:0000259" key="18">
    <source>
        <dbReference type="PROSITE" id="PS50011"/>
    </source>
</evidence>
<evidence type="ECO:0000256" key="7">
    <source>
        <dbReference type="ARBA" id="ARBA00022741"/>
    </source>
</evidence>
<dbReference type="SMART" id="SM00220">
    <property type="entry name" value="S_TKc"/>
    <property type="match status" value="1"/>
</dbReference>
<reference evidence="19 20" key="1">
    <citation type="submission" date="2021-02" db="EMBL/GenBank/DDBJ databases">
        <title>Plant Genome Project.</title>
        <authorList>
            <person name="Zhang R.-G."/>
        </authorList>
    </citation>
    <scope>NUCLEOTIDE SEQUENCE [LARGE SCALE GENOMIC DNA]</scope>
    <source>
        <tissue evidence="19">Leaves</tissue>
    </source>
</reference>
<keyword evidence="3" id="KW-0723">Serine/threonine-protein kinase</keyword>
<evidence type="ECO:0000256" key="14">
    <source>
        <dbReference type="ARBA" id="ARBA00048679"/>
    </source>
</evidence>
<dbReference type="InterPro" id="IPR008271">
    <property type="entry name" value="Ser/Thr_kinase_AS"/>
</dbReference>
<evidence type="ECO:0000256" key="13">
    <source>
        <dbReference type="ARBA" id="ARBA00047899"/>
    </source>
</evidence>
<dbReference type="InterPro" id="IPR011009">
    <property type="entry name" value="Kinase-like_dom_sf"/>
</dbReference>
<gene>
    <name evidence="19" type="ORF">JRO89_XS13G0018600</name>
</gene>
<dbReference type="PROSITE" id="PS00108">
    <property type="entry name" value="PROTEIN_KINASE_ST"/>
    <property type="match status" value="1"/>
</dbReference>
<accession>A0ABQ8H643</accession>
<feature type="transmembrane region" description="Helical" evidence="17">
    <location>
        <begin position="332"/>
        <end position="352"/>
    </location>
</feature>
<evidence type="ECO:0000256" key="8">
    <source>
        <dbReference type="ARBA" id="ARBA00022777"/>
    </source>
</evidence>
<keyword evidence="4" id="KW-0808">Transferase</keyword>
<proteinExistence type="predicted"/>
<dbReference type="Pfam" id="PF14380">
    <property type="entry name" value="WAK_assoc"/>
    <property type="match status" value="4"/>
</dbReference>
<evidence type="ECO:0000256" key="3">
    <source>
        <dbReference type="ARBA" id="ARBA00022527"/>
    </source>
</evidence>
<keyword evidence="6" id="KW-0732">Signal</keyword>
<dbReference type="InterPro" id="IPR017441">
    <property type="entry name" value="Protein_kinase_ATP_BS"/>
</dbReference>
<evidence type="ECO:0000256" key="4">
    <source>
        <dbReference type="ARBA" id="ARBA00022679"/>
    </source>
</evidence>
<feature type="binding site" evidence="15">
    <location>
        <position position="1210"/>
    </location>
    <ligand>
        <name>ATP</name>
        <dbReference type="ChEBI" id="CHEBI:30616"/>
    </ligand>
</feature>
<keyword evidence="5 17" id="KW-0812">Transmembrane</keyword>
<feature type="transmembrane region" description="Helical" evidence="17">
    <location>
        <begin position="301"/>
        <end position="320"/>
    </location>
</feature>
<dbReference type="InterPro" id="IPR001245">
    <property type="entry name" value="Ser-Thr/Tyr_kinase_cat_dom"/>
</dbReference>
<dbReference type="PANTHER" id="PTHR46008:SF20">
    <property type="entry name" value="PROTEIN KINASE DOMAIN-CONTAINING PROTEIN"/>
    <property type="match status" value="1"/>
</dbReference>
<feature type="domain" description="Protein kinase" evidence="18">
    <location>
        <begin position="1182"/>
        <end position="1457"/>
    </location>
</feature>